<dbReference type="SUPFAM" id="SSF55785">
    <property type="entry name" value="PYP-like sensor domain (PAS domain)"/>
    <property type="match status" value="1"/>
</dbReference>
<feature type="domain" description="PAS" evidence="1">
    <location>
        <begin position="1"/>
        <end position="50"/>
    </location>
</feature>
<evidence type="ECO:0000259" key="1">
    <source>
        <dbReference type="PROSITE" id="PS50112"/>
    </source>
</evidence>
<dbReference type="InterPro" id="IPR001610">
    <property type="entry name" value="PAC"/>
</dbReference>
<dbReference type="Pfam" id="PF13426">
    <property type="entry name" value="PAS_9"/>
    <property type="match status" value="1"/>
</dbReference>
<comment type="caution">
    <text evidence="3">The sequence shown here is derived from an EMBL/GenBank/DDBJ whole genome shotgun (WGS) entry which is preliminary data.</text>
</comment>
<dbReference type="CDD" id="cd00130">
    <property type="entry name" value="PAS"/>
    <property type="match status" value="1"/>
</dbReference>
<reference evidence="3" key="1">
    <citation type="submission" date="2019-11" db="EMBL/GenBank/DDBJ databases">
        <title>Genomic insights into an expanded diversity of filamentous marine cyanobacteria reveals the extraordinary biosynthetic potential of Moorea and Okeania.</title>
        <authorList>
            <person name="Ferreira Leao T."/>
            <person name="Wang M."/>
            <person name="Moss N."/>
            <person name="Da Silva R."/>
            <person name="Sanders J."/>
            <person name="Nurk S."/>
            <person name="Gurevich A."/>
            <person name="Humphrey G."/>
            <person name="Reher R."/>
            <person name="Zhu Q."/>
            <person name="Belda-Ferre P."/>
            <person name="Glukhov E."/>
            <person name="Rex R."/>
            <person name="Dorrestein P.C."/>
            <person name="Knight R."/>
            <person name="Pevzner P."/>
            <person name="Gerwick W.H."/>
            <person name="Gerwick L."/>
        </authorList>
    </citation>
    <scope>NUCLEOTIDE SEQUENCE</scope>
    <source>
        <strain evidence="3">SIO1C4</strain>
    </source>
</reference>
<evidence type="ECO:0000313" key="3">
    <source>
        <dbReference type="EMBL" id="NER27793.1"/>
    </source>
</evidence>
<dbReference type="InterPro" id="IPR035965">
    <property type="entry name" value="PAS-like_dom_sf"/>
</dbReference>
<dbReference type="EMBL" id="JAAHFQ010000134">
    <property type="protein sequence ID" value="NER27793.1"/>
    <property type="molecule type" value="Genomic_DNA"/>
</dbReference>
<gene>
    <name evidence="3" type="ORF">F6J89_09200</name>
</gene>
<dbReference type="SMART" id="SM00086">
    <property type="entry name" value="PAC"/>
    <property type="match status" value="1"/>
</dbReference>
<feature type="non-terminal residue" evidence="3">
    <location>
        <position position="1"/>
    </location>
</feature>
<dbReference type="InterPro" id="IPR000014">
    <property type="entry name" value="PAS"/>
</dbReference>
<dbReference type="PROSITE" id="PS50112">
    <property type="entry name" value="PAS"/>
    <property type="match status" value="1"/>
</dbReference>
<name>A0A6B3N8J1_9CYAN</name>
<sequence>GRLISVSNYWLEKLGYERREVIGRKSVEFLTPESSLYAQEVVLPQYFQTGVCKDVPYQMVCKNGKIIDVLLSATAEWDAAGKIIRSLAVMIDITNYKMVEKALEDNKGRWGNGEMERQEENVGI</sequence>
<organism evidence="3">
    <name type="scientific">Symploca sp. SIO1C4</name>
    <dbReference type="NCBI Taxonomy" id="2607765"/>
    <lineage>
        <taxon>Bacteria</taxon>
        <taxon>Bacillati</taxon>
        <taxon>Cyanobacteriota</taxon>
        <taxon>Cyanophyceae</taxon>
        <taxon>Coleofasciculales</taxon>
        <taxon>Coleofasciculaceae</taxon>
        <taxon>Symploca</taxon>
    </lineage>
</organism>
<feature type="domain" description="PAC" evidence="2">
    <location>
        <begin position="53"/>
        <end position="105"/>
    </location>
</feature>
<dbReference type="AlphaFoldDB" id="A0A6B3N8J1"/>
<dbReference type="Gene3D" id="3.30.450.20">
    <property type="entry name" value="PAS domain"/>
    <property type="match status" value="1"/>
</dbReference>
<dbReference type="NCBIfam" id="TIGR00229">
    <property type="entry name" value="sensory_box"/>
    <property type="match status" value="1"/>
</dbReference>
<dbReference type="PROSITE" id="PS50113">
    <property type="entry name" value="PAC"/>
    <property type="match status" value="1"/>
</dbReference>
<dbReference type="InterPro" id="IPR000700">
    <property type="entry name" value="PAS-assoc_C"/>
</dbReference>
<protein>
    <submittedName>
        <fullName evidence="3">PAS domain-containing protein</fullName>
    </submittedName>
</protein>
<proteinExistence type="predicted"/>
<evidence type="ECO:0000259" key="2">
    <source>
        <dbReference type="PROSITE" id="PS50113"/>
    </source>
</evidence>
<accession>A0A6B3N8J1</accession>